<dbReference type="Gramene" id="VVA15868">
    <property type="protein sequence ID" value="VVA15868"/>
    <property type="gene ID" value="Prudul26B021071"/>
</dbReference>
<keyword evidence="2" id="KW-1133">Transmembrane helix</keyword>
<name>A0A5E4EPT6_PRUDU</name>
<dbReference type="Proteomes" id="UP001054821">
    <property type="component" value="Chromosome 8"/>
</dbReference>
<dbReference type="GO" id="GO:0043130">
    <property type="term" value="F:ubiquitin binding"/>
    <property type="evidence" value="ECO:0007669"/>
    <property type="project" value="TreeGrafter"/>
</dbReference>
<feature type="compositionally biased region" description="Basic and acidic residues" evidence="1">
    <location>
        <begin position="191"/>
        <end position="207"/>
    </location>
</feature>
<dbReference type="InterPro" id="IPR016135">
    <property type="entry name" value="UBQ-conjugating_enzyme/RWD"/>
</dbReference>
<dbReference type="Pfam" id="PF05743">
    <property type="entry name" value="UEV"/>
    <property type="match status" value="1"/>
</dbReference>
<keyword evidence="7" id="KW-1185">Reference proteome</keyword>
<reference evidence="6" key="2">
    <citation type="journal article" date="2020" name="Plant J.">
        <title>Transposons played a major role in the diversification between the closely related almond and peach genomes: results from the almond genome sequence.</title>
        <authorList>
            <person name="Alioto T."/>
            <person name="Alexiou K.G."/>
            <person name="Bardil A."/>
            <person name="Barteri F."/>
            <person name="Castanera R."/>
            <person name="Cruz F."/>
            <person name="Dhingra A."/>
            <person name="Duval H."/>
            <person name="Fernandez I Marti A."/>
            <person name="Frias L."/>
            <person name="Galan B."/>
            <person name="Garcia J.L."/>
            <person name="Howad W."/>
            <person name="Gomez-Garrido J."/>
            <person name="Gut M."/>
            <person name="Julca I."/>
            <person name="Morata J."/>
            <person name="Puigdomenech P."/>
            <person name="Ribeca P."/>
            <person name="Rubio Cabetas M.J."/>
            <person name="Vlasova A."/>
            <person name="Wirthensohn M."/>
            <person name="Garcia-Mas J."/>
            <person name="Gabaldon T."/>
            <person name="Casacuberta J.M."/>
            <person name="Arus P."/>
        </authorList>
    </citation>
    <scope>NUCLEOTIDE SEQUENCE [LARGE SCALE GENOMIC DNA]</scope>
    <source>
        <strain evidence="6">cv. Texas</strain>
    </source>
</reference>
<feature type="region of interest" description="Disordered" evidence="1">
    <location>
        <begin position="165"/>
        <end position="221"/>
    </location>
</feature>
<dbReference type="EMBL" id="JAJFAZ020000008">
    <property type="protein sequence ID" value="KAI5315554.1"/>
    <property type="molecule type" value="Genomic_DNA"/>
</dbReference>
<dbReference type="GO" id="GO:0000813">
    <property type="term" value="C:ESCRT I complex"/>
    <property type="evidence" value="ECO:0007669"/>
    <property type="project" value="TreeGrafter"/>
</dbReference>
<dbReference type="InterPro" id="IPR052070">
    <property type="entry name" value="ESCRT-I_UEV_domain"/>
</dbReference>
<proteinExistence type="predicted"/>
<evidence type="ECO:0000313" key="7">
    <source>
        <dbReference type="Proteomes" id="UP001054821"/>
    </source>
</evidence>
<reference evidence="4 7" key="3">
    <citation type="journal article" date="2022" name="G3 (Bethesda)">
        <title>Whole-genome sequence and methylome profiling of the almond [Prunus dulcis (Mill.) D.A. Webb] cultivar 'Nonpareil'.</title>
        <authorList>
            <person name="D'Amico-Willman K.M."/>
            <person name="Ouma W.Z."/>
            <person name="Meulia T."/>
            <person name="Sideli G.M."/>
            <person name="Gradziel T.M."/>
            <person name="Fresnedo-Ramirez J."/>
        </authorList>
    </citation>
    <scope>NUCLEOTIDE SEQUENCE [LARGE SCALE GENOMIC DNA]</scope>
    <source>
        <strain evidence="4">Clone GOH B32 T37-40</strain>
    </source>
</reference>
<dbReference type="GO" id="GO:0008333">
    <property type="term" value="P:endosome to lysosome transport"/>
    <property type="evidence" value="ECO:0007669"/>
    <property type="project" value="TreeGrafter"/>
</dbReference>
<keyword evidence="2" id="KW-0812">Transmembrane</keyword>
<feature type="transmembrane region" description="Helical" evidence="2">
    <location>
        <begin position="237"/>
        <end position="269"/>
    </location>
</feature>
<dbReference type="InterPro" id="IPR008883">
    <property type="entry name" value="UEV_N"/>
</dbReference>
<evidence type="ECO:0000256" key="1">
    <source>
        <dbReference type="SAM" id="MobiDB-lite"/>
    </source>
</evidence>
<dbReference type="Proteomes" id="UP000327085">
    <property type="component" value="Chromosome 8"/>
</dbReference>
<gene>
    <name evidence="5" type="ORF">ALMOND_2B021071</name>
    <name evidence="4" type="ORF">L3X38_044730</name>
</gene>
<dbReference type="SUPFAM" id="SSF54495">
    <property type="entry name" value="UBC-like"/>
    <property type="match status" value="1"/>
</dbReference>
<dbReference type="PROSITE" id="PS51322">
    <property type="entry name" value="UEV"/>
    <property type="match status" value="1"/>
</dbReference>
<reference evidence="5" key="1">
    <citation type="submission" date="2019-07" db="EMBL/GenBank/DDBJ databases">
        <authorList>
            <person name="Alioto T."/>
            <person name="Alioto T."/>
            <person name="Gomez Garrido J."/>
        </authorList>
    </citation>
    <scope>NUCLEOTIDE SEQUENCE</scope>
</reference>
<dbReference type="InParanoid" id="A0A5E4EPT6"/>
<feature type="compositionally biased region" description="Pro residues" evidence="1">
    <location>
        <begin position="172"/>
        <end position="189"/>
    </location>
</feature>
<feature type="compositionally biased region" description="Low complexity" evidence="1">
    <location>
        <begin position="208"/>
        <end position="221"/>
    </location>
</feature>
<organism evidence="5 6">
    <name type="scientific">Prunus dulcis</name>
    <name type="common">Almond</name>
    <name type="synonym">Amygdalus dulcis</name>
    <dbReference type="NCBI Taxonomy" id="3755"/>
    <lineage>
        <taxon>Eukaryota</taxon>
        <taxon>Viridiplantae</taxon>
        <taxon>Streptophyta</taxon>
        <taxon>Embryophyta</taxon>
        <taxon>Tracheophyta</taxon>
        <taxon>Spermatophyta</taxon>
        <taxon>Magnoliopsida</taxon>
        <taxon>eudicotyledons</taxon>
        <taxon>Gunneridae</taxon>
        <taxon>Pentapetalae</taxon>
        <taxon>rosids</taxon>
        <taxon>fabids</taxon>
        <taxon>Rosales</taxon>
        <taxon>Rosaceae</taxon>
        <taxon>Amygdaloideae</taxon>
        <taxon>Amygdaleae</taxon>
        <taxon>Prunus</taxon>
    </lineage>
</organism>
<evidence type="ECO:0000313" key="5">
    <source>
        <dbReference type="EMBL" id="VVA15868.1"/>
    </source>
</evidence>
<evidence type="ECO:0000259" key="3">
    <source>
        <dbReference type="PROSITE" id="PS51322"/>
    </source>
</evidence>
<evidence type="ECO:0000313" key="6">
    <source>
        <dbReference type="Proteomes" id="UP000327085"/>
    </source>
</evidence>
<sequence length="270" mass="31279">MDHPETFFYSSLLPQPNQALKQQLIVYATREILEGRIPYPEQLRPRILSDVIQLLDQYPSLGLTRRRFQPEEPAVLVVRGTIPIFYTNRVYKIPVEIWVPHSYPTSPPRACVTLDDQNATAIKLRHPYVDARRGGLINVPHMLDWHSERTLVVLVTTMCECFSRDPPLRAGPGPPPLPPSPPQPQPQPPHVQERQRQELEEERHRQEQVMQRQEGGRQQQAQERRSSSLWYSLMRRLAFLCIVCMLFSITTCSWSTFTLAVLVLGFALLW</sequence>
<dbReference type="EMBL" id="CABIKO010000016">
    <property type="protein sequence ID" value="VVA15868.1"/>
    <property type="molecule type" value="Genomic_DNA"/>
</dbReference>
<protein>
    <submittedName>
        <fullName evidence="5">PREDICTED: ELC</fullName>
    </submittedName>
</protein>
<dbReference type="PANTHER" id="PTHR23306">
    <property type="entry name" value="TUMOR SUSCEPTIBILITY GENE 101 PROTEIN-RELATED"/>
    <property type="match status" value="1"/>
</dbReference>
<dbReference type="PANTHER" id="PTHR23306:SF3">
    <property type="entry name" value="TUMOR SUPPRESSOR PROTEIN 101"/>
    <property type="match status" value="1"/>
</dbReference>
<dbReference type="AlphaFoldDB" id="A0A5E4EPT6"/>
<keyword evidence="2" id="KW-0472">Membrane</keyword>
<dbReference type="GO" id="GO:0015031">
    <property type="term" value="P:protein transport"/>
    <property type="evidence" value="ECO:0007669"/>
    <property type="project" value="InterPro"/>
</dbReference>
<dbReference type="CDD" id="cd11685">
    <property type="entry name" value="UEV_TSG101-like"/>
    <property type="match status" value="1"/>
</dbReference>
<evidence type="ECO:0000256" key="2">
    <source>
        <dbReference type="SAM" id="Phobius"/>
    </source>
</evidence>
<accession>A0A5E4EPT6</accession>
<dbReference type="Gene3D" id="3.10.110.10">
    <property type="entry name" value="Ubiquitin Conjugating Enzyme"/>
    <property type="match status" value="1"/>
</dbReference>
<evidence type="ECO:0000313" key="4">
    <source>
        <dbReference type="EMBL" id="KAI5315554.1"/>
    </source>
</evidence>
<feature type="domain" description="UEV" evidence="3">
    <location>
        <begin position="28"/>
        <end position="172"/>
    </location>
</feature>